<gene>
    <name evidence="2" type="ORF">ARMGADRAFT_945180</name>
</gene>
<dbReference type="AlphaFoldDB" id="A0A2H3D753"/>
<dbReference type="InParanoid" id="A0A2H3D753"/>
<evidence type="ECO:0000259" key="1">
    <source>
        <dbReference type="Pfam" id="PF24764"/>
    </source>
</evidence>
<dbReference type="OMA" id="FRIDWEV"/>
<dbReference type="STRING" id="47427.A0A2H3D753"/>
<dbReference type="PANTHER" id="PTHR46791">
    <property type="entry name" value="EXPRESSED PROTEIN"/>
    <property type="match status" value="1"/>
</dbReference>
<proteinExistence type="predicted"/>
<dbReference type="Pfam" id="PF24764">
    <property type="entry name" value="rva_4"/>
    <property type="match status" value="1"/>
</dbReference>
<keyword evidence="3" id="KW-1185">Reference proteome</keyword>
<name>A0A2H3D753_ARMGA</name>
<dbReference type="OrthoDB" id="3353107at2759"/>
<evidence type="ECO:0000313" key="3">
    <source>
        <dbReference type="Proteomes" id="UP000217790"/>
    </source>
</evidence>
<dbReference type="Proteomes" id="UP000217790">
    <property type="component" value="Unassembled WGS sequence"/>
</dbReference>
<evidence type="ECO:0000313" key="2">
    <source>
        <dbReference type="EMBL" id="PBK83316.1"/>
    </source>
</evidence>
<protein>
    <recommendedName>
        <fullName evidence="1">Integrase core domain-containing protein</fullName>
    </recommendedName>
</protein>
<organism evidence="2 3">
    <name type="scientific">Armillaria gallica</name>
    <name type="common">Bulbous honey fungus</name>
    <name type="synonym">Armillaria bulbosa</name>
    <dbReference type="NCBI Taxonomy" id="47427"/>
    <lineage>
        <taxon>Eukaryota</taxon>
        <taxon>Fungi</taxon>
        <taxon>Dikarya</taxon>
        <taxon>Basidiomycota</taxon>
        <taxon>Agaricomycotina</taxon>
        <taxon>Agaricomycetes</taxon>
        <taxon>Agaricomycetidae</taxon>
        <taxon>Agaricales</taxon>
        <taxon>Marasmiineae</taxon>
        <taxon>Physalacriaceae</taxon>
        <taxon>Armillaria</taxon>
    </lineage>
</organism>
<dbReference type="EMBL" id="KZ293707">
    <property type="protein sequence ID" value="PBK83316.1"/>
    <property type="molecule type" value="Genomic_DNA"/>
</dbReference>
<sequence>MLAHRGTGRGSYIFGRSVHNTHIEHLWFDVTHDFGQKWKDFFLDLEVHYGLNPMNRHHLWLIHYLWLPSINQDTQDWMGMWNSHQMTLPRSSPCTPREMFRSSMIADGPCGIAELMARPIDDDVDDLNAFRIDWEVADNPTYMSHILEQNPEEWDEENLFSSAPPKPTHVPVEPPECPFNTESLKILSSTLADRVDLSDCRMEMRRVVWEEAISLCDYLLRTQNVGSEDVQF</sequence>
<accession>A0A2H3D753</accession>
<reference evidence="3" key="1">
    <citation type="journal article" date="2017" name="Nat. Ecol. Evol.">
        <title>Genome expansion and lineage-specific genetic innovations in the forest pathogenic fungi Armillaria.</title>
        <authorList>
            <person name="Sipos G."/>
            <person name="Prasanna A.N."/>
            <person name="Walter M.C."/>
            <person name="O'Connor E."/>
            <person name="Balint B."/>
            <person name="Krizsan K."/>
            <person name="Kiss B."/>
            <person name="Hess J."/>
            <person name="Varga T."/>
            <person name="Slot J."/>
            <person name="Riley R."/>
            <person name="Boka B."/>
            <person name="Rigling D."/>
            <person name="Barry K."/>
            <person name="Lee J."/>
            <person name="Mihaltcheva S."/>
            <person name="LaButti K."/>
            <person name="Lipzen A."/>
            <person name="Waldron R."/>
            <person name="Moloney N.M."/>
            <person name="Sperisen C."/>
            <person name="Kredics L."/>
            <person name="Vagvoelgyi C."/>
            <person name="Patrignani A."/>
            <person name="Fitzpatrick D."/>
            <person name="Nagy I."/>
            <person name="Doyle S."/>
            <person name="Anderson J.B."/>
            <person name="Grigoriev I.V."/>
            <person name="Gueldener U."/>
            <person name="Muensterkoetter M."/>
            <person name="Nagy L.G."/>
        </authorList>
    </citation>
    <scope>NUCLEOTIDE SEQUENCE [LARGE SCALE GENOMIC DNA]</scope>
    <source>
        <strain evidence="3">Ar21-2</strain>
    </source>
</reference>
<dbReference type="InterPro" id="IPR058913">
    <property type="entry name" value="Integrase_dom_put"/>
</dbReference>
<dbReference type="PANTHER" id="PTHR46791:SF5">
    <property type="entry name" value="CLR5 DOMAIN-CONTAINING PROTEIN-RELATED"/>
    <property type="match status" value="1"/>
</dbReference>
<feature type="domain" description="Integrase core" evidence="1">
    <location>
        <begin position="2"/>
        <end position="106"/>
    </location>
</feature>